<dbReference type="SUPFAM" id="SSF55469">
    <property type="entry name" value="FMN-dependent nitroreductase-like"/>
    <property type="match status" value="2"/>
</dbReference>
<organism evidence="2 3">
    <name type="scientific">Frankia canadensis</name>
    <dbReference type="NCBI Taxonomy" id="1836972"/>
    <lineage>
        <taxon>Bacteria</taxon>
        <taxon>Bacillati</taxon>
        <taxon>Actinomycetota</taxon>
        <taxon>Actinomycetes</taxon>
        <taxon>Frankiales</taxon>
        <taxon>Frankiaceae</taxon>
        <taxon>Frankia</taxon>
    </lineage>
</organism>
<dbReference type="PANTHER" id="PTHR23026:SF123">
    <property type="entry name" value="NAD(P)H NITROREDUCTASE RV3131-RELATED"/>
    <property type="match status" value="1"/>
</dbReference>
<dbReference type="InterPro" id="IPR029479">
    <property type="entry name" value="Nitroreductase"/>
</dbReference>
<evidence type="ECO:0000259" key="1">
    <source>
        <dbReference type="Pfam" id="PF00881"/>
    </source>
</evidence>
<keyword evidence="3" id="KW-1185">Reference proteome</keyword>
<dbReference type="RefSeq" id="WP_101832096.1">
    <property type="nucleotide sequence ID" value="NZ_FZMO01000166.1"/>
</dbReference>
<dbReference type="Proteomes" id="UP000234331">
    <property type="component" value="Unassembled WGS sequence"/>
</dbReference>
<proteinExistence type="predicted"/>
<name>A0A2I2KS04_9ACTN</name>
<gene>
    <name evidence="2" type="ORF">FRACA_2480001</name>
</gene>
<dbReference type="PANTHER" id="PTHR23026">
    <property type="entry name" value="NADPH NITROREDUCTASE"/>
    <property type="match status" value="1"/>
</dbReference>
<sequence length="349" mass="37203">MSTDTARSVTPPLTAELAREVVAASAAAPSIHNTQPWLWQLDAGGLTLFADRSRQLDVADPQGRQLLLSCGAALCNARLALRIRGLSPQVTLLPDGDNIGSAPLARVTLAGSLPADDTERALAAAIPRRHTDRRPFEERPLPADAISRLRAAAEAEGAWLTAPTDPDLRVQVSVLLSRADWIEEHNAAYRAELSSWSRTEPAADGIPRGAVVHLDAPRRSEFPLRDLDVAGETGTTHLAEHAVERPGILLIGTDADTTADRLRAGEAMQRVLLAATALGLASSPMSQAIDVEGMREQFRGATGGLGHVQMILRVGYPEPTTAPAEPTPRREVNDILRTVDTDAAPETDG</sequence>
<dbReference type="EMBL" id="FZMO01000166">
    <property type="protein sequence ID" value="SNQ48416.1"/>
    <property type="molecule type" value="Genomic_DNA"/>
</dbReference>
<reference evidence="2 3" key="1">
    <citation type="submission" date="2017-06" db="EMBL/GenBank/DDBJ databases">
        <authorList>
            <person name="Kim H.J."/>
            <person name="Triplett B.A."/>
        </authorList>
    </citation>
    <scope>NUCLEOTIDE SEQUENCE [LARGE SCALE GENOMIC DNA]</scope>
    <source>
        <strain evidence="2">FRACA_ARgP5</strain>
    </source>
</reference>
<dbReference type="AlphaFoldDB" id="A0A2I2KS04"/>
<dbReference type="OrthoDB" id="8156917at2"/>
<dbReference type="Gene3D" id="3.40.109.10">
    <property type="entry name" value="NADH Oxidase"/>
    <property type="match status" value="1"/>
</dbReference>
<protein>
    <submittedName>
        <fullName evidence="2">Nitroreductase</fullName>
    </submittedName>
</protein>
<dbReference type="InterPro" id="IPR000415">
    <property type="entry name" value="Nitroreductase-like"/>
</dbReference>
<feature type="domain" description="Nitroreductase" evidence="1">
    <location>
        <begin position="128"/>
        <end position="316"/>
    </location>
</feature>
<dbReference type="InterPro" id="IPR050627">
    <property type="entry name" value="Nitroreductase/BluB"/>
</dbReference>
<dbReference type="GO" id="GO:0016491">
    <property type="term" value="F:oxidoreductase activity"/>
    <property type="evidence" value="ECO:0007669"/>
    <property type="project" value="InterPro"/>
</dbReference>
<evidence type="ECO:0000313" key="3">
    <source>
        <dbReference type="Proteomes" id="UP000234331"/>
    </source>
</evidence>
<dbReference type="NCBIfam" id="NF047509">
    <property type="entry name" value="Rv3131_FMN_oxido"/>
    <property type="match status" value="1"/>
</dbReference>
<dbReference type="Pfam" id="PF00881">
    <property type="entry name" value="Nitroreductase"/>
    <property type="match status" value="1"/>
</dbReference>
<evidence type="ECO:0000313" key="2">
    <source>
        <dbReference type="EMBL" id="SNQ48416.1"/>
    </source>
</evidence>
<accession>A0A2I2KS04</accession>